<feature type="transmembrane region" description="Helical" evidence="1">
    <location>
        <begin position="159"/>
        <end position="178"/>
    </location>
</feature>
<dbReference type="OrthoDB" id="550575at2759"/>
<dbReference type="SUPFAM" id="SSF52047">
    <property type="entry name" value="RNI-like"/>
    <property type="match status" value="1"/>
</dbReference>
<proteinExistence type="predicted"/>
<organism evidence="2 3">
    <name type="scientific">Artemisia annua</name>
    <name type="common">Sweet wormwood</name>
    <dbReference type="NCBI Taxonomy" id="35608"/>
    <lineage>
        <taxon>Eukaryota</taxon>
        <taxon>Viridiplantae</taxon>
        <taxon>Streptophyta</taxon>
        <taxon>Embryophyta</taxon>
        <taxon>Tracheophyta</taxon>
        <taxon>Spermatophyta</taxon>
        <taxon>Magnoliopsida</taxon>
        <taxon>eudicotyledons</taxon>
        <taxon>Gunneridae</taxon>
        <taxon>Pentapetalae</taxon>
        <taxon>asterids</taxon>
        <taxon>campanulids</taxon>
        <taxon>Asterales</taxon>
        <taxon>Asteraceae</taxon>
        <taxon>Asteroideae</taxon>
        <taxon>Anthemideae</taxon>
        <taxon>Artemisiinae</taxon>
        <taxon>Artemisia</taxon>
    </lineage>
</organism>
<keyword evidence="3" id="KW-1185">Reference proteome</keyword>
<keyword evidence="1" id="KW-1133">Transmembrane helix</keyword>
<comment type="caution">
    <text evidence="2">The sequence shown here is derived from an EMBL/GenBank/DDBJ whole genome shotgun (WGS) entry which is preliminary data.</text>
</comment>
<keyword evidence="1" id="KW-0812">Transmembrane</keyword>
<gene>
    <name evidence="2" type="ORF">CTI12_AA040750</name>
</gene>
<sequence>MAKQKRTTHILEPKHKEVFSNTKVIAPGMYKIGSTSSREPYGLNDMIHNIELEIARKQALLSKDMPLEALMYSLTPPPVEKKPNGSKNYKNKNPKKYKLIQHDQATKSPNADLLFDPGFCMFLQGVDHLKYDYCFNLGNKPIDRLLLTSTKKLHSIKKVLHAGVFQGFILAGTTILFWDAQNLPYRESECKFLKAYIEEEEDKNAGLINQLILQKQESLTVLELQCEYLQEVDLTDCESLTNSVFKFFSDGGGCPMLKSLVLDSCVVCDIRLMAVVGTMKDVMCNEAILKGKISLKLNGECHWTVMDLPWFMGH</sequence>
<dbReference type="AlphaFoldDB" id="A0A2U1QE64"/>
<dbReference type="EMBL" id="PKPP01000185">
    <property type="protein sequence ID" value="PWA96306.1"/>
    <property type="molecule type" value="Genomic_DNA"/>
</dbReference>
<name>A0A2U1QE64_ARTAN</name>
<evidence type="ECO:0000256" key="1">
    <source>
        <dbReference type="SAM" id="Phobius"/>
    </source>
</evidence>
<accession>A0A2U1QE64</accession>
<keyword evidence="1" id="KW-0472">Membrane</keyword>
<reference evidence="2 3" key="1">
    <citation type="journal article" date="2018" name="Mol. Plant">
        <title>The genome of Artemisia annua provides insight into the evolution of Asteraceae family and artemisinin biosynthesis.</title>
        <authorList>
            <person name="Shen Q."/>
            <person name="Zhang L."/>
            <person name="Liao Z."/>
            <person name="Wang S."/>
            <person name="Yan T."/>
            <person name="Shi P."/>
            <person name="Liu M."/>
            <person name="Fu X."/>
            <person name="Pan Q."/>
            <person name="Wang Y."/>
            <person name="Lv Z."/>
            <person name="Lu X."/>
            <person name="Zhang F."/>
            <person name="Jiang W."/>
            <person name="Ma Y."/>
            <person name="Chen M."/>
            <person name="Hao X."/>
            <person name="Li L."/>
            <person name="Tang Y."/>
            <person name="Lv G."/>
            <person name="Zhou Y."/>
            <person name="Sun X."/>
            <person name="Brodelius P.E."/>
            <person name="Rose J.K.C."/>
            <person name="Tang K."/>
        </authorList>
    </citation>
    <scope>NUCLEOTIDE SEQUENCE [LARGE SCALE GENOMIC DNA]</scope>
    <source>
        <strain evidence="3">cv. Huhao1</strain>
        <tissue evidence="2">Leaf</tissue>
    </source>
</reference>
<dbReference type="Proteomes" id="UP000245207">
    <property type="component" value="Unassembled WGS sequence"/>
</dbReference>
<evidence type="ECO:0000313" key="2">
    <source>
        <dbReference type="EMBL" id="PWA96306.1"/>
    </source>
</evidence>
<evidence type="ECO:0000313" key="3">
    <source>
        <dbReference type="Proteomes" id="UP000245207"/>
    </source>
</evidence>
<protein>
    <submittedName>
        <fullName evidence="2">Leucine-rich repeat, cysteine-containing subtype</fullName>
    </submittedName>
</protein>
<dbReference type="STRING" id="35608.A0A2U1QE64"/>